<evidence type="ECO:0000256" key="7">
    <source>
        <dbReference type="ARBA" id="ARBA00022519"/>
    </source>
</evidence>
<evidence type="ECO:0000256" key="16">
    <source>
        <dbReference type="ARBA" id="ARBA00029806"/>
    </source>
</evidence>
<sequence length="850" mass="95519">MSKEKVFWLQPLEKLFEKFQSSAEGLRTHSISGRLKKYGLNTIASRQEALLLMQFLGRFKNPLVILLISAAILSAIVGESRSCILIISMVMISVVLDFTQEYRAGKAAEKLRHSIALHVCVLRDGKKQEIPATQIVPGDIVFLEAGDLIPADSRIISAHDLFVNQALLTGETFPVEKYQGDITAPDEDIGNARNAVFMGTSVVSGYGQILICRTGRSTFLGGISDLLQRQAPPTAFTLGIKNFGFFIMRLTILLVFFVLVANLFFHRPWLESVLFALALAVGMTPEFLPMEVSISLARGAMRMAKKKVIVKRLSAIHDLGSMDILCTDKTGTLTQAHIQIERYVDCEGNKNSEILNLAYLNSYFQTGVKNPLDKSILGFRTFDTDYWKKIDEIPFDFESRCVSVLLEKDRERSMIVKGAPENILKLSKTYRDKDQQIQHLDQKTEKKLHLMFKEMSQNGLRVLALAQSHVSSTEIKAAMEEKQGLTFVGFITFYDPPKKSAARALAHLKNKGIHIKIITGDNEDVTQHLCSLLGLEMPGVLTGSQILAMDDQALRVQVEKNHLFCRVTPAQKNRIIGLLKQNGHTVGFMGDGINDAPSLHMADVGISVDTAVDVAREAADFILLEENLEVVHDAVVEGRYTFENIMKYIMMMTSSNLGNMLSMAGATLFLPFIPMMPPQILLNNLLYDFSQIPIPLDNVDIESVKTPRKWDMKFIRNFMIVFGPVSSIFDFLTFYIMLVIYHAPKELFQTGWFIESLATQTLVIFIIRTRLSPFQSKPHPLLTITTLSLVIIGTIIPFTFLGKNFDFTELPLDFLAIIFVIVFCYLLLAEICKRWFYKSSFSLNAVNNRS</sequence>
<protein>
    <recommendedName>
        <fullName evidence="5">Magnesium-transporting ATPase, P-type 1</fullName>
        <ecNumber evidence="4">7.2.2.14</ecNumber>
    </recommendedName>
    <alternativeName>
        <fullName evidence="16">Mg(2+) transport ATPase, P-type 1</fullName>
    </alternativeName>
</protein>
<evidence type="ECO:0000256" key="1">
    <source>
        <dbReference type="ARBA" id="ARBA00003954"/>
    </source>
</evidence>
<organism evidence="20 21">
    <name type="scientific">Caedimonas varicaedens</name>
    <dbReference type="NCBI Taxonomy" id="1629334"/>
    <lineage>
        <taxon>Bacteria</taxon>
        <taxon>Pseudomonadati</taxon>
        <taxon>Pseudomonadota</taxon>
        <taxon>Alphaproteobacteria</taxon>
        <taxon>Holosporales</taxon>
        <taxon>Caedimonadaceae</taxon>
        <taxon>Caedimonas</taxon>
    </lineage>
</organism>
<comment type="function">
    <text evidence="1">Mediates magnesium influx to the cytosol.</text>
</comment>
<evidence type="ECO:0000256" key="18">
    <source>
        <dbReference type="SAM" id="Phobius"/>
    </source>
</evidence>
<evidence type="ECO:0000256" key="12">
    <source>
        <dbReference type="ARBA" id="ARBA00022842"/>
    </source>
</evidence>
<evidence type="ECO:0000313" key="20">
    <source>
        <dbReference type="EMBL" id="GAO98695.1"/>
    </source>
</evidence>
<feature type="transmembrane region" description="Helical" evidence="18">
    <location>
        <begin position="61"/>
        <end position="78"/>
    </location>
</feature>
<keyword evidence="7" id="KW-0997">Cell inner membrane</keyword>
<evidence type="ECO:0000256" key="17">
    <source>
        <dbReference type="ARBA" id="ARBA00047295"/>
    </source>
</evidence>
<keyword evidence="6" id="KW-1003">Cell membrane</keyword>
<dbReference type="AlphaFoldDB" id="A0A0K8MDR9"/>
<dbReference type="InterPro" id="IPR001757">
    <property type="entry name" value="P_typ_ATPase"/>
</dbReference>
<evidence type="ECO:0000256" key="5">
    <source>
        <dbReference type="ARBA" id="ARBA00013555"/>
    </source>
</evidence>
<dbReference type="PROSITE" id="PS00154">
    <property type="entry name" value="ATPASE_E1_E2"/>
    <property type="match status" value="1"/>
</dbReference>
<dbReference type="GO" id="GO:0005524">
    <property type="term" value="F:ATP binding"/>
    <property type="evidence" value="ECO:0007669"/>
    <property type="project" value="UniProtKB-KW"/>
</dbReference>
<evidence type="ECO:0000256" key="10">
    <source>
        <dbReference type="ARBA" id="ARBA00022741"/>
    </source>
</evidence>
<name>A0A0K8MDR9_9PROT</name>
<dbReference type="Gene3D" id="1.20.1110.10">
    <property type="entry name" value="Calcium-transporting ATPase, transmembrane domain"/>
    <property type="match status" value="1"/>
</dbReference>
<dbReference type="InterPro" id="IPR006068">
    <property type="entry name" value="ATPase_P-typ_cation-transptr_C"/>
</dbReference>
<dbReference type="Gene3D" id="3.40.1110.10">
    <property type="entry name" value="Calcium-transporting ATPase, cytoplasmic domain N"/>
    <property type="match status" value="1"/>
</dbReference>
<dbReference type="InterPro" id="IPR008250">
    <property type="entry name" value="ATPase_P-typ_transduc_dom_A_sf"/>
</dbReference>
<keyword evidence="14 18" id="KW-1133">Transmembrane helix</keyword>
<comment type="catalytic activity">
    <reaction evidence="17">
        <text>Mg(2+)(out) + ATP + H2O = Mg(2+)(in) + ADP + phosphate + H(+)</text>
        <dbReference type="Rhea" id="RHEA:10260"/>
        <dbReference type="ChEBI" id="CHEBI:15377"/>
        <dbReference type="ChEBI" id="CHEBI:15378"/>
        <dbReference type="ChEBI" id="CHEBI:18420"/>
        <dbReference type="ChEBI" id="CHEBI:30616"/>
        <dbReference type="ChEBI" id="CHEBI:43474"/>
        <dbReference type="ChEBI" id="CHEBI:456216"/>
        <dbReference type="EC" id="7.2.2.14"/>
    </reaction>
</comment>
<feature type="domain" description="Cation-transporting P-type ATPase N-terminal" evidence="19">
    <location>
        <begin position="6"/>
        <end position="79"/>
    </location>
</feature>
<evidence type="ECO:0000256" key="9">
    <source>
        <dbReference type="ARBA" id="ARBA00022692"/>
    </source>
</evidence>
<accession>A0A0K8MDR9</accession>
<dbReference type="EMBL" id="BBVC01000079">
    <property type="protein sequence ID" value="GAO98695.1"/>
    <property type="molecule type" value="Genomic_DNA"/>
</dbReference>
<keyword evidence="11" id="KW-0067">ATP-binding</keyword>
<evidence type="ECO:0000259" key="19">
    <source>
        <dbReference type="SMART" id="SM00831"/>
    </source>
</evidence>
<dbReference type="InterPro" id="IPR044492">
    <property type="entry name" value="P_typ_ATPase_HD_dom"/>
</dbReference>
<dbReference type="SFLD" id="SFLDG00002">
    <property type="entry name" value="C1.7:_P-type_atpase_like"/>
    <property type="match status" value="1"/>
</dbReference>
<feature type="transmembrane region" description="Helical" evidence="18">
    <location>
        <begin position="747"/>
        <end position="767"/>
    </location>
</feature>
<dbReference type="Proteomes" id="UP000036771">
    <property type="component" value="Unassembled WGS sequence"/>
</dbReference>
<dbReference type="OrthoDB" id="391538at2"/>
<comment type="subcellular location">
    <subcellularLocation>
        <location evidence="2">Cell inner membrane</location>
        <topology evidence="2">Multi-pass membrane protein</topology>
    </subcellularLocation>
</comment>
<reference evidence="20 21" key="1">
    <citation type="submission" date="2015-03" db="EMBL/GenBank/DDBJ databases">
        <title>Caedibacter varicaedens, whole genome shotgun sequence.</title>
        <authorList>
            <person name="Suzuki H."/>
            <person name="Dapper A.L."/>
            <person name="Gibson A.K."/>
            <person name="Jackson C."/>
            <person name="Lee H."/>
            <person name="Pejaver V.R."/>
            <person name="Doak T."/>
            <person name="Lynch M."/>
        </authorList>
    </citation>
    <scope>NUCLEOTIDE SEQUENCE [LARGE SCALE GENOMIC DNA]</scope>
</reference>
<keyword evidence="10" id="KW-0547">Nucleotide-binding</keyword>
<dbReference type="EC" id="7.2.2.14" evidence="4"/>
<evidence type="ECO:0000256" key="4">
    <source>
        <dbReference type="ARBA" id="ARBA00012786"/>
    </source>
</evidence>
<feature type="transmembrane region" description="Helical" evidence="18">
    <location>
        <begin position="718"/>
        <end position="741"/>
    </location>
</feature>
<dbReference type="Pfam" id="PF00689">
    <property type="entry name" value="Cation_ATPase_C"/>
    <property type="match status" value="1"/>
</dbReference>
<dbReference type="Pfam" id="PF00122">
    <property type="entry name" value="E1-E2_ATPase"/>
    <property type="match status" value="1"/>
</dbReference>
<dbReference type="Gene3D" id="2.70.150.10">
    <property type="entry name" value="Calcium-transporting ATPase, cytoplasmic transduction domain A"/>
    <property type="match status" value="1"/>
</dbReference>
<dbReference type="SUPFAM" id="SSF56784">
    <property type="entry name" value="HAD-like"/>
    <property type="match status" value="1"/>
</dbReference>
<dbReference type="PANTHER" id="PTHR42861">
    <property type="entry name" value="CALCIUM-TRANSPORTING ATPASE"/>
    <property type="match status" value="1"/>
</dbReference>
<dbReference type="NCBIfam" id="TIGR01524">
    <property type="entry name" value="ATPase-IIIB_Mg"/>
    <property type="match status" value="1"/>
</dbReference>
<evidence type="ECO:0000313" key="21">
    <source>
        <dbReference type="Proteomes" id="UP000036771"/>
    </source>
</evidence>
<keyword evidence="9 18" id="KW-0812">Transmembrane</keyword>
<dbReference type="GO" id="GO:0005886">
    <property type="term" value="C:plasma membrane"/>
    <property type="evidence" value="ECO:0007669"/>
    <property type="project" value="UniProtKB-SubCell"/>
</dbReference>
<dbReference type="SFLD" id="SFLDF00027">
    <property type="entry name" value="p-type_atpase"/>
    <property type="match status" value="1"/>
</dbReference>
<dbReference type="PRINTS" id="PR01836">
    <property type="entry name" value="MGATPASE"/>
</dbReference>
<evidence type="ECO:0000256" key="13">
    <source>
        <dbReference type="ARBA" id="ARBA00022967"/>
    </source>
</evidence>
<evidence type="ECO:0000256" key="6">
    <source>
        <dbReference type="ARBA" id="ARBA00022475"/>
    </source>
</evidence>
<dbReference type="InterPro" id="IPR006415">
    <property type="entry name" value="P-type_ATPase_IIIB"/>
</dbReference>
<feature type="transmembrane region" description="Helical" evidence="18">
    <location>
        <begin position="246"/>
        <end position="266"/>
    </location>
</feature>
<dbReference type="Pfam" id="PF13246">
    <property type="entry name" value="Cation_ATPase"/>
    <property type="match status" value="1"/>
</dbReference>
<dbReference type="Gene3D" id="3.40.50.1000">
    <property type="entry name" value="HAD superfamily/HAD-like"/>
    <property type="match status" value="1"/>
</dbReference>
<evidence type="ECO:0000256" key="15">
    <source>
        <dbReference type="ARBA" id="ARBA00023136"/>
    </source>
</evidence>
<feature type="transmembrane region" description="Helical" evidence="18">
    <location>
        <begin position="272"/>
        <end position="297"/>
    </location>
</feature>
<comment type="similarity">
    <text evidence="3">Belongs to the cation transport ATPase (P-type) (TC 3.A.3) family. Type IIIB subfamily.</text>
</comment>
<evidence type="ECO:0000256" key="14">
    <source>
        <dbReference type="ARBA" id="ARBA00022989"/>
    </source>
</evidence>
<dbReference type="Pfam" id="PF00690">
    <property type="entry name" value="Cation_ATPase_N"/>
    <property type="match status" value="1"/>
</dbReference>
<keyword evidence="13" id="KW-1278">Translocase</keyword>
<dbReference type="InterPro" id="IPR004014">
    <property type="entry name" value="ATPase_P-typ_cation-transptr_N"/>
</dbReference>
<feature type="transmembrane region" description="Helical" evidence="18">
    <location>
        <begin position="814"/>
        <end position="832"/>
    </location>
</feature>
<keyword evidence="12" id="KW-0460">Magnesium</keyword>
<dbReference type="NCBIfam" id="TIGR01494">
    <property type="entry name" value="ATPase_P-type"/>
    <property type="match status" value="3"/>
</dbReference>
<evidence type="ECO:0000256" key="11">
    <source>
        <dbReference type="ARBA" id="ARBA00022840"/>
    </source>
</evidence>
<dbReference type="InterPro" id="IPR023299">
    <property type="entry name" value="ATPase_P-typ_cyto_dom_N"/>
</dbReference>
<evidence type="ECO:0000256" key="8">
    <source>
        <dbReference type="ARBA" id="ARBA00022553"/>
    </source>
</evidence>
<gene>
    <name evidence="20" type="primary">mgtB</name>
    <name evidence="20" type="ORF">Cva_01360</name>
</gene>
<proteinExistence type="inferred from homology"/>
<comment type="caution">
    <text evidence="20">The sequence shown here is derived from an EMBL/GenBank/DDBJ whole genome shotgun (WGS) entry which is preliminary data.</text>
</comment>
<feature type="transmembrane region" description="Helical" evidence="18">
    <location>
        <begin position="779"/>
        <end position="802"/>
    </location>
</feature>
<dbReference type="InterPro" id="IPR059000">
    <property type="entry name" value="ATPase_P-type_domA"/>
</dbReference>
<dbReference type="InterPro" id="IPR023298">
    <property type="entry name" value="ATPase_P-typ_TM_dom_sf"/>
</dbReference>
<dbReference type="SMART" id="SM00831">
    <property type="entry name" value="Cation_ATPase_N"/>
    <property type="match status" value="1"/>
</dbReference>
<keyword evidence="15 18" id="KW-0472">Membrane</keyword>
<dbReference type="InterPro" id="IPR036412">
    <property type="entry name" value="HAD-like_sf"/>
</dbReference>
<dbReference type="SUPFAM" id="SSF81653">
    <property type="entry name" value="Calcium ATPase, transduction domain A"/>
    <property type="match status" value="1"/>
</dbReference>
<evidence type="ECO:0000256" key="3">
    <source>
        <dbReference type="ARBA" id="ARBA00008746"/>
    </source>
</evidence>
<dbReference type="InterPro" id="IPR018303">
    <property type="entry name" value="ATPase_P-typ_P_site"/>
</dbReference>
<dbReference type="GO" id="GO:0015444">
    <property type="term" value="F:P-type magnesium transporter activity"/>
    <property type="evidence" value="ECO:0007669"/>
    <property type="project" value="UniProtKB-EC"/>
</dbReference>
<dbReference type="GO" id="GO:0016887">
    <property type="term" value="F:ATP hydrolysis activity"/>
    <property type="evidence" value="ECO:0007669"/>
    <property type="project" value="InterPro"/>
</dbReference>
<dbReference type="SFLD" id="SFLDS00003">
    <property type="entry name" value="Haloacid_Dehalogenase"/>
    <property type="match status" value="1"/>
</dbReference>
<dbReference type="InterPro" id="IPR023214">
    <property type="entry name" value="HAD_sf"/>
</dbReference>
<dbReference type="SUPFAM" id="SSF81665">
    <property type="entry name" value="Calcium ATPase, transmembrane domain M"/>
    <property type="match status" value="1"/>
</dbReference>
<keyword evidence="21" id="KW-1185">Reference proteome</keyword>
<keyword evidence="8" id="KW-0597">Phosphoprotein</keyword>
<evidence type="ECO:0000256" key="2">
    <source>
        <dbReference type="ARBA" id="ARBA00004429"/>
    </source>
</evidence>
<dbReference type="STRING" id="1629334.Cva_01360"/>